<name>A0AAV0LT52_9ROSI</name>
<proteinExistence type="predicted"/>
<accession>A0AAV0LT52</accession>
<evidence type="ECO:0000313" key="2">
    <source>
        <dbReference type="Proteomes" id="UP001154282"/>
    </source>
</evidence>
<organism evidence="1 2">
    <name type="scientific">Linum tenue</name>
    <dbReference type="NCBI Taxonomy" id="586396"/>
    <lineage>
        <taxon>Eukaryota</taxon>
        <taxon>Viridiplantae</taxon>
        <taxon>Streptophyta</taxon>
        <taxon>Embryophyta</taxon>
        <taxon>Tracheophyta</taxon>
        <taxon>Spermatophyta</taxon>
        <taxon>Magnoliopsida</taxon>
        <taxon>eudicotyledons</taxon>
        <taxon>Gunneridae</taxon>
        <taxon>Pentapetalae</taxon>
        <taxon>rosids</taxon>
        <taxon>fabids</taxon>
        <taxon>Malpighiales</taxon>
        <taxon>Linaceae</taxon>
        <taxon>Linum</taxon>
    </lineage>
</organism>
<evidence type="ECO:0000313" key="1">
    <source>
        <dbReference type="EMBL" id="CAI0437238.1"/>
    </source>
</evidence>
<sequence length="30" mass="3467">MLDGRFVARNAEYQHNTVIAGLQHQSAYYL</sequence>
<gene>
    <name evidence="1" type="ORF">LITE_LOCUS25389</name>
</gene>
<dbReference type="EMBL" id="CAMGYJ010000006">
    <property type="protein sequence ID" value="CAI0437238.1"/>
    <property type="molecule type" value="Genomic_DNA"/>
</dbReference>
<dbReference type="Proteomes" id="UP001154282">
    <property type="component" value="Unassembled WGS sequence"/>
</dbReference>
<keyword evidence="2" id="KW-1185">Reference proteome</keyword>
<reference evidence="1" key="1">
    <citation type="submission" date="2022-08" db="EMBL/GenBank/DDBJ databases">
        <authorList>
            <person name="Gutierrez-Valencia J."/>
        </authorList>
    </citation>
    <scope>NUCLEOTIDE SEQUENCE</scope>
</reference>
<dbReference type="AlphaFoldDB" id="A0AAV0LT52"/>
<comment type="caution">
    <text evidence="1">The sequence shown here is derived from an EMBL/GenBank/DDBJ whole genome shotgun (WGS) entry which is preliminary data.</text>
</comment>
<protein>
    <submittedName>
        <fullName evidence="1">Uncharacterized protein</fullName>
    </submittedName>
</protein>